<comment type="caution">
    <text evidence="1">The sequence shown here is derived from an EMBL/GenBank/DDBJ whole genome shotgun (WGS) entry which is preliminary data.</text>
</comment>
<accession>A0A0K9NMP8</accession>
<name>A0A0K9NMP8_ZOSMR</name>
<dbReference type="GO" id="GO:0006465">
    <property type="term" value="P:signal peptide processing"/>
    <property type="evidence" value="ECO:0007669"/>
    <property type="project" value="InterPro"/>
</dbReference>
<dbReference type="PANTHER" id="PTHR47040">
    <property type="entry name" value="OSJNBA0068L06.9 PROTEIN"/>
    <property type="match status" value="1"/>
</dbReference>
<dbReference type="GO" id="GO:0004252">
    <property type="term" value="F:serine-type endopeptidase activity"/>
    <property type="evidence" value="ECO:0007669"/>
    <property type="project" value="InterPro"/>
</dbReference>
<dbReference type="InterPro" id="IPR053307">
    <property type="entry name" value="Mitochondrial_IM_protease"/>
</dbReference>
<dbReference type="EMBL" id="LFYR01002101">
    <property type="protein sequence ID" value="KMZ57250.1"/>
    <property type="molecule type" value="Genomic_DNA"/>
</dbReference>
<sequence length="204" mass="23038">MGSLSMWYRYLAQKVSFSVTDSLKTHRVGKIPQNEVLNAVWKNVFQGRLTYLHWYKGQEMAPIIEGEGGLLVRKLPDATPRNVFVGDVVVLKDPEKPDDYLVRRLAAIEDYEIVSTDEKDESFVLEKDQCWVVSDNDSFKPEEAKDSRAFGPLTLSNIVGRVLYSLRSPVDHGPVQNSDTAMQDDLPVLTVELDVSEILKSPKP</sequence>
<dbReference type="AlphaFoldDB" id="A0A0K9NMP8"/>
<gene>
    <name evidence="1" type="ORF">ZOSMA_88G00700</name>
</gene>
<dbReference type="SUPFAM" id="SSF51306">
    <property type="entry name" value="LexA/Signal peptidase"/>
    <property type="match status" value="1"/>
</dbReference>
<dbReference type="InterPro" id="IPR019533">
    <property type="entry name" value="Peptidase_S26"/>
</dbReference>
<protein>
    <submittedName>
        <fullName evidence="1">Peptidase S24/S26A/S26B/S26C family protein</fullName>
    </submittedName>
</protein>
<proteinExistence type="predicted"/>
<evidence type="ECO:0000313" key="2">
    <source>
        <dbReference type="Proteomes" id="UP000036987"/>
    </source>
</evidence>
<dbReference type="InterPro" id="IPR036286">
    <property type="entry name" value="LexA/Signal_pep-like_sf"/>
</dbReference>
<dbReference type="PANTHER" id="PTHR47040:SF1">
    <property type="entry name" value="MITOCHONDRIAL ATP-INDEPENDENT INNER MEMBRANE PROTEASE SUBUNIT 2"/>
    <property type="match status" value="1"/>
</dbReference>
<keyword evidence="2" id="KW-1185">Reference proteome</keyword>
<evidence type="ECO:0000313" key="1">
    <source>
        <dbReference type="EMBL" id="KMZ57250.1"/>
    </source>
</evidence>
<organism evidence="1 2">
    <name type="scientific">Zostera marina</name>
    <name type="common">Eelgrass</name>
    <dbReference type="NCBI Taxonomy" id="29655"/>
    <lineage>
        <taxon>Eukaryota</taxon>
        <taxon>Viridiplantae</taxon>
        <taxon>Streptophyta</taxon>
        <taxon>Embryophyta</taxon>
        <taxon>Tracheophyta</taxon>
        <taxon>Spermatophyta</taxon>
        <taxon>Magnoliopsida</taxon>
        <taxon>Liliopsida</taxon>
        <taxon>Zosteraceae</taxon>
        <taxon>Zostera</taxon>
    </lineage>
</organism>
<dbReference type="Gene3D" id="2.10.109.10">
    <property type="entry name" value="Umud Fragment, subunit A"/>
    <property type="match status" value="1"/>
</dbReference>
<dbReference type="STRING" id="29655.A0A0K9NMP8"/>
<reference evidence="2" key="1">
    <citation type="journal article" date="2016" name="Nature">
        <title>The genome of the seagrass Zostera marina reveals angiosperm adaptation to the sea.</title>
        <authorList>
            <person name="Olsen J.L."/>
            <person name="Rouze P."/>
            <person name="Verhelst B."/>
            <person name="Lin Y.-C."/>
            <person name="Bayer T."/>
            <person name="Collen J."/>
            <person name="Dattolo E."/>
            <person name="De Paoli E."/>
            <person name="Dittami S."/>
            <person name="Maumus F."/>
            <person name="Michel G."/>
            <person name="Kersting A."/>
            <person name="Lauritano C."/>
            <person name="Lohaus R."/>
            <person name="Toepel M."/>
            <person name="Tonon T."/>
            <person name="Vanneste K."/>
            <person name="Amirebrahimi M."/>
            <person name="Brakel J."/>
            <person name="Bostroem C."/>
            <person name="Chovatia M."/>
            <person name="Grimwood J."/>
            <person name="Jenkins J.W."/>
            <person name="Jueterbock A."/>
            <person name="Mraz A."/>
            <person name="Stam W.T."/>
            <person name="Tice H."/>
            <person name="Bornberg-Bauer E."/>
            <person name="Green P.J."/>
            <person name="Pearson G.A."/>
            <person name="Procaccini G."/>
            <person name="Duarte C.M."/>
            <person name="Schmutz J."/>
            <person name="Reusch T.B.H."/>
            <person name="Van de Peer Y."/>
        </authorList>
    </citation>
    <scope>NUCLEOTIDE SEQUENCE [LARGE SCALE GENOMIC DNA]</scope>
    <source>
        <strain evidence="2">cv. Finnish</strain>
    </source>
</reference>
<dbReference type="OrthoDB" id="308440at2759"/>
<dbReference type="Proteomes" id="UP000036987">
    <property type="component" value="Unassembled WGS sequence"/>
</dbReference>
<dbReference type="OMA" id="MARNHKA"/>
<dbReference type="CDD" id="cd06530">
    <property type="entry name" value="S26_SPase_I"/>
    <property type="match status" value="1"/>
</dbReference>